<evidence type="ECO:0008006" key="4">
    <source>
        <dbReference type="Google" id="ProtNLM"/>
    </source>
</evidence>
<dbReference type="Proteomes" id="UP000198384">
    <property type="component" value="Unassembled WGS sequence"/>
</dbReference>
<keyword evidence="3" id="KW-1185">Reference proteome</keyword>
<proteinExistence type="predicted"/>
<evidence type="ECO:0000313" key="2">
    <source>
        <dbReference type="EMBL" id="SNR57901.1"/>
    </source>
</evidence>
<dbReference type="AlphaFoldDB" id="A0A238XH47"/>
<feature type="chain" id="PRO_5013235099" description="Lipoprotein" evidence="1">
    <location>
        <begin position="33"/>
        <end position="138"/>
    </location>
</feature>
<sequence>MNLFPIKSLNYSKLIFLLFLSLSACMTSSKIAETEIEFVQFGTGGGFTGEIKTYMLNSRGELFENDSLLKSIDLKATLTLFKLAKEISDYEFKETGNMYSYIIIKKREITNRIVWSFGNTKVNQDVIEFYKKLKTTTK</sequence>
<reference evidence="2 3" key="1">
    <citation type="submission" date="2017-06" db="EMBL/GenBank/DDBJ databases">
        <authorList>
            <person name="Kim H.J."/>
            <person name="Triplett B.A."/>
        </authorList>
    </citation>
    <scope>NUCLEOTIDE SEQUENCE [LARGE SCALE GENOMIC DNA]</scope>
    <source>
        <strain evidence="2 3">DSM 29150</strain>
    </source>
</reference>
<name>A0A238XH47_9FLAO</name>
<evidence type="ECO:0000313" key="3">
    <source>
        <dbReference type="Proteomes" id="UP000198384"/>
    </source>
</evidence>
<dbReference type="PROSITE" id="PS51257">
    <property type="entry name" value="PROKAR_LIPOPROTEIN"/>
    <property type="match status" value="1"/>
</dbReference>
<organism evidence="2 3">
    <name type="scientific">Lutibacter agarilyticus</name>
    <dbReference type="NCBI Taxonomy" id="1109740"/>
    <lineage>
        <taxon>Bacteria</taxon>
        <taxon>Pseudomonadati</taxon>
        <taxon>Bacteroidota</taxon>
        <taxon>Flavobacteriia</taxon>
        <taxon>Flavobacteriales</taxon>
        <taxon>Flavobacteriaceae</taxon>
        <taxon>Lutibacter</taxon>
    </lineage>
</organism>
<keyword evidence="1" id="KW-0732">Signal</keyword>
<protein>
    <recommendedName>
        <fullName evidence="4">Lipoprotein</fullName>
    </recommendedName>
</protein>
<gene>
    <name evidence="2" type="ORF">SAMN06265371_10615</name>
</gene>
<dbReference type="EMBL" id="FZNT01000006">
    <property type="protein sequence ID" value="SNR57901.1"/>
    <property type="molecule type" value="Genomic_DNA"/>
</dbReference>
<accession>A0A238XH47</accession>
<feature type="signal peptide" evidence="1">
    <location>
        <begin position="1"/>
        <end position="32"/>
    </location>
</feature>
<evidence type="ECO:0000256" key="1">
    <source>
        <dbReference type="SAM" id="SignalP"/>
    </source>
</evidence>